<reference evidence="1 2" key="1">
    <citation type="submission" date="2013-12" db="EMBL/GenBank/DDBJ databases">
        <title>Annotated genome of Streptomyces scopuliridis.</title>
        <authorList>
            <person name="Olson J.B."/>
        </authorList>
    </citation>
    <scope>NUCLEOTIDE SEQUENCE [LARGE SCALE GENOMIC DNA]</scope>
    <source>
        <strain evidence="1 2">RB72</strain>
    </source>
</reference>
<dbReference type="OrthoDB" id="3394546at2"/>
<protein>
    <submittedName>
        <fullName evidence="1">Uncharacterized protein</fullName>
    </submittedName>
</protein>
<accession>A0A2T7TED1</accession>
<dbReference type="EMBL" id="AZSP01000027">
    <property type="protein sequence ID" value="PVE13503.1"/>
    <property type="molecule type" value="Genomic_DNA"/>
</dbReference>
<keyword evidence="2" id="KW-1185">Reference proteome</keyword>
<evidence type="ECO:0000313" key="2">
    <source>
        <dbReference type="Proteomes" id="UP000245992"/>
    </source>
</evidence>
<dbReference type="Proteomes" id="UP000245992">
    <property type="component" value="Unassembled WGS sequence"/>
</dbReference>
<dbReference type="STRING" id="1440053.GCA_000718095_03742"/>
<proteinExistence type="predicted"/>
<gene>
    <name evidence="1" type="ORF">Y717_18200</name>
</gene>
<dbReference type="RefSeq" id="WP_030352784.1">
    <property type="nucleotide sequence ID" value="NZ_AZSP01000027.1"/>
</dbReference>
<sequence>MGFTDEIWHVVSRHDEQPVGDITIEDADFPWLSGHFTPGPGFPAVKPVFDRELALLDRVNEEPDAWEAAYDDVVRAVALVSPDGPVPEFLLHIQNDQAWFRWSDTPFPNA</sequence>
<comment type="caution">
    <text evidence="1">The sequence shown here is derived from an EMBL/GenBank/DDBJ whole genome shotgun (WGS) entry which is preliminary data.</text>
</comment>
<name>A0A2T7TED1_9ACTN</name>
<dbReference type="AlphaFoldDB" id="A0A2T7TED1"/>
<evidence type="ECO:0000313" key="1">
    <source>
        <dbReference type="EMBL" id="PVE13503.1"/>
    </source>
</evidence>
<organism evidence="1 2">
    <name type="scientific">Streptomyces scopuliridis RB72</name>
    <dbReference type="NCBI Taxonomy" id="1440053"/>
    <lineage>
        <taxon>Bacteria</taxon>
        <taxon>Bacillati</taxon>
        <taxon>Actinomycetota</taxon>
        <taxon>Actinomycetes</taxon>
        <taxon>Kitasatosporales</taxon>
        <taxon>Streptomycetaceae</taxon>
        <taxon>Streptomyces</taxon>
    </lineage>
</organism>